<sequence>MLPSKKNRWEILLFLIYYFCLNSDAFMPNCDHLLDKCQCHSTYATYYADIKETSKICLKMFKQKMSWADADKACRKEFSYLTTNDFINTVPAVLGRNASTLGEPVWTGIKRTPNGTFRGFYLKTSNYPELFTEDTDDDGFDQWAKGEPVHDCAAWIIESGHLITLPCETKLEFVCQNTGFPVYPVSGTLACPQSWLFYYHSPVTSKKCIRPFSFHPGTFMDQSEACSNIGGTVADIAVYLMSYNYLSRLNITGFRVSNNGGCIPAYLEAVVGGSDGSINCSHTVFICERDRQNISVTVKILPEISSLSNVKDGFLTCDVSFHGQTISNLEDKLQYIWLKDGKPIKNNHSQFWFRDVPNLGSALGHYRCGVTGEGLEDTYMSSEASLDWRPITRDCNPNLLEGTKWLSFNYSLCTKYLSTIKNSKIQCPESFKPLDENFCYMTYKDKHTYEEAEEVCNKRSSYLMDLEAISKTLLSKLELFSTYWISERRPSEWFEEENHSILHEDRQTPRCITVKKNGERRSLQYFAVR</sequence>
<keyword evidence="1" id="KW-0732">Signal</keyword>
<feature type="chain" id="PRO_5035853504" evidence="1">
    <location>
        <begin position="26"/>
        <end position="529"/>
    </location>
</feature>
<proteinExistence type="predicted"/>
<evidence type="ECO:0000259" key="2">
    <source>
        <dbReference type="PROSITE" id="PS50041"/>
    </source>
</evidence>
<reference evidence="4" key="2">
    <citation type="submission" date="2020-06" db="EMBL/GenBank/DDBJ databases">
        <authorList>
            <person name="Sheffer M."/>
        </authorList>
    </citation>
    <scope>NUCLEOTIDE SEQUENCE</scope>
</reference>
<keyword evidence="5" id="KW-1185">Reference proteome</keyword>
<dbReference type="InterPro" id="IPR007110">
    <property type="entry name" value="Ig-like_dom"/>
</dbReference>
<dbReference type="InterPro" id="IPR050111">
    <property type="entry name" value="C-type_lectin/snaclec_domain"/>
</dbReference>
<dbReference type="PROSITE" id="PS50041">
    <property type="entry name" value="C_TYPE_LECTIN_2"/>
    <property type="match status" value="1"/>
</dbReference>
<dbReference type="EMBL" id="JABXBU010002231">
    <property type="protein sequence ID" value="KAF8764008.1"/>
    <property type="molecule type" value="Genomic_DNA"/>
</dbReference>
<dbReference type="SUPFAM" id="SSF56436">
    <property type="entry name" value="C-type lectin-like"/>
    <property type="match status" value="2"/>
</dbReference>
<feature type="signal peptide" evidence="1">
    <location>
        <begin position="1"/>
        <end position="25"/>
    </location>
</feature>
<protein>
    <submittedName>
        <fullName evidence="4">Uncharacterized protein</fullName>
    </submittedName>
</protein>
<dbReference type="CDD" id="cd00037">
    <property type="entry name" value="CLECT"/>
    <property type="match status" value="1"/>
</dbReference>
<gene>
    <name evidence="4" type="ORF">HNY73_022131</name>
</gene>
<dbReference type="Pfam" id="PF00059">
    <property type="entry name" value="Lectin_C"/>
    <property type="match status" value="1"/>
</dbReference>
<name>A0A8T0DZP0_ARGBR</name>
<feature type="domain" description="Ig-like" evidence="3">
    <location>
        <begin position="302"/>
        <end position="387"/>
    </location>
</feature>
<evidence type="ECO:0000259" key="3">
    <source>
        <dbReference type="PROSITE" id="PS50835"/>
    </source>
</evidence>
<dbReference type="PANTHER" id="PTHR22803">
    <property type="entry name" value="MANNOSE, PHOSPHOLIPASE, LECTIN RECEPTOR RELATED"/>
    <property type="match status" value="1"/>
</dbReference>
<evidence type="ECO:0000256" key="1">
    <source>
        <dbReference type="SAM" id="SignalP"/>
    </source>
</evidence>
<dbReference type="Proteomes" id="UP000807504">
    <property type="component" value="Unassembled WGS sequence"/>
</dbReference>
<dbReference type="InterPro" id="IPR016186">
    <property type="entry name" value="C-type_lectin-like/link_sf"/>
</dbReference>
<accession>A0A8T0DZP0</accession>
<evidence type="ECO:0000313" key="5">
    <source>
        <dbReference type="Proteomes" id="UP000807504"/>
    </source>
</evidence>
<organism evidence="4 5">
    <name type="scientific">Argiope bruennichi</name>
    <name type="common">Wasp spider</name>
    <name type="synonym">Aranea bruennichi</name>
    <dbReference type="NCBI Taxonomy" id="94029"/>
    <lineage>
        <taxon>Eukaryota</taxon>
        <taxon>Metazoa</taxon>
        <taxon>Ecdysozoa</taxon>
        <taxon>Arthropoda</taxon>
        <taxon>Chelicerata</taxon>
        <taxon>Arachnida</taxon>
        <taxon>Araneae</taxon>
        <taxon>Araneomorphae</taxon>
        <taxon>Entelegynae</taxon>
        <taxon>Araneoidea</taxon>
        <taxon>Araneidae</taxon>
        <taxon>Argiope</taxon>
    </lineage>
</organism>
<evidence type="ECO:0000313" key="4">
    <source>
        <dbReference type="EMBL" id="KAF8764008.1"/>
    </source>
</evidence>
<comment type="caution">
    <text evidence="4">The sequence shown here is derived from an EMBL/GenBank/DDBJ whole genome shotgun (WGS) entry which is preliminary data.</text>
</comment>
<dbReference type="InterPro" id="IPR001304">
    <property type="entry name" value="C-type_lectin-like"/>
</dbReference>
<dbReference type="InterPro" id="IPR016187">
    <property type="entry name" value="CTDL_fold"/>
</dbReference>
<dbReference type="PROSITE" id="PS50835">
    <property type="entry name" value="IG_LIKE"/>
    <property type="match status" value="1"/>
</dbReference>
<reference evidence="4" key="1">
    <citation type="journal article" date="2020" name="bioRxiv">
        <title>Chromosome-level reference genome of the European wasp spider Argiope bruennichi: a resource for studies on range expansion and evolutionary adaptation.</title>
        <authorList>
            <person name="Sheffer M.M."/>
            <person name="Hoppe A."/>
            <person name="Krehenwinkel H."/>
            <person name="Uhl G."/>
            <person name="Kuss A.W."/>
            <person name="Jensen L."/>
            <person name="Jensen C."/>
            <person name="Gillespie R.G."/>
            <person name="Hoff K.J."/>
            <person name="Prost S."/>
        </authorList>
    </citation>
    <scope>NUCLEOTIDE SEQUENCE</scope>
</reference>
<dbReference type="Gene3D" id="3.10.100.10">
    <property type="entry name" value="Mannose-Binding Protein A, subunit A"/>
    <property type="match status" value="2"/>
</dbReference>
<dbReference type="AlphaFoldDB" id="A0A8T0DZP0"/>
<dbReference type="SMART" id="SM00034">
    <property type="entry name" value="CLECT"/>
    <property type="match status" value="1"/>
</dbReference>
<feature type="domain" description="C-type lectin" evidence="2">
    <location>
        <begin position="53"/>
        <end position="176"/>
    </location>
</feature>